<feature type="signal peptide" evidence="10">
    <location>
        <begin position="1"/>
        <end position="24"/>
    </location>
</feature>
<dbReference type="PANTHER" id="PTHR33044">
    <property type="entry name" value="BIFUNCTIONAL INHIBITOR/LIPID-TRANSFER PROTEIN/SEED STORAGE 2S ALBUMIN SUPERFAMILY PROTEIN-RELATED"/>
    <property type="match status" value="1"/>
</dbReference>
<evidence type="ECO:0000256" key="7">
    <source>
        <dbReference type="ARBA" id="ARBA00023180"/>
    </source>
</evidence>
<dbReference type="PRINTS" id="PR00382">
    <property type="entry name" value="LIPIDTRNSFER"/>
</dbReference>
<dbReference type="GO" id="GO:0098552">
    <property type="term" value="C:side of membrane"/>
    <property type="evidence" value="ECO:0007669"/>
    <property type="project" value="UniProtKB-KW"/>
</dbReference>
<evidence type="ECO:0000256" key="9">
    <source>
        <dbReference type="SAM" id="MobiDB-lite"/>
    </source>
</evidence>
<sequence>MASRCTNTGIVMVLVAVIFVRATAQSGCTSVIMSLAPCLNYVTGASSTPTSSCCSQLASVVRSQPRCLCDVLSGGASSLGITINQTLALALPSTCRVQTPPVSECKAVHVPAMSPQGSLAGSPNGFPEGSETVPGSGGTGSSSNGNQVNALCIMFMATFASAFISF</sequence>
<protein>
    <recommendedName>
        <fullName evidence="11">Bifunctional inhibitor/plant lipid transfer protein/seed storage helical domain-containing protein</fullName>
    </recommendedName>
</protein>
<keyword evidence="5 10" id="KW-0732">Signal</keyword>
<feature type="chain" id="PRO_5043642229" description="Bifunctional inhibitor/plant lipid transfer protein/seed storage helical domain-containing protein" evidence="10">
    <location>
        <begin position="25"/>
        <end position="166"/>
    </location>
</feature>
<evidence type="ECO:0000256" key="10">
    <source>
        <dbReference type="SAM" id="SignalP"/>
    </source>
</evidence>
<keyword evidence="8" id="KW-0449">Lipoprotein</keyword>
<feature type="domain" description="Bifunctional inhibitor/plant lipid transfer protein/seed storage helical" evidence="11">
    <location>
        <begin position="28"/>
        <end position="105"/>
    </location>
</feature>
<dbReference type="GO" id="GO:0006869">
    <property type="term" value="P:lipid transport"/>
    <property type="evidence" value="ECO:0007669"/>
    <property type="project" value="InterPro"/>
</dbReference>
<dbReference type="InterPro" id="IPR000528">
    <property type="entry name" value="Plant_nsLTP"/>
</dbReference>
<keyword evidence="13" id="KW-1185">Reference proteome</keyword>
<evidence type="ECO:0000256" key="5">
    <source>
        <dbReference type="ARBA" id="ARBA00022729"/>
    </source>
</evidence>
<dbReference type="GO" id="GO:0005886">
    <property type="term" value="C:plasma membrane"/>
    <property type="evidence" value="ECO:0007669"/>
    <property type="project" value="UniProtKB-SubCell"/>
</dbReference>
<gene>
    <name evidence="12" type="ORF">K2173_021519</name>
</gene>
<evidence type="ECO:0000256" key="2">
    <source>
        <dbReference type="ARBA" id="ARBA00009748"/>
    </source>
</evidence>
<organism evidence="12 13">
    <name type="scientific">Erythroxylum novogranatense</name>
    <dbReference type="NCBI Taxonomy" id="1862640"/>
    <lineage>
        <taxon>Eukaryota</taxon>
        <taxon>Viridiplantae</taxon>
        <taxon>Streptophyta</taxon>
        <taxon>Embryophyta</taxon>
        <taxon>Tracheophyta</taxon>
        <taxon>Spermatophyta</taxon>
        <taxon>Magnoliopsida</taxon>
        <taxon>eudicotyledons</taxon>
        <taxon>Gunneridae</taxon>
        <taxon>Pentapetalae</taxon>
        <taxon>rosids</taxon>
        <taxon>fabids</taxon>
        <taxon>Malpighiales</taxon>
        <taxon>Erythroxylaceae</taxon>
        <taxon>Erythroxylum</taxon>
    </lineage>
</organism>
<dbReference type="EMBL" id="JAIWQS010000004">
    <property type="protein sequence ID" value="KAJ8768366.1"/>
    <property type="molecule type" value="Genomic_DNA"/>
</dbReference>
<dbReference type="Pfam" id="PF14368">
    <property type="entry name" value="LTP_2"/>
    <property type="match status" value="1"/>
</dbReference>
<dbReference type="SUPFAM" id="SSF47699">
    <property type="entry name" value="Bifunctional inhibitor/lipid-transfer protein/seed storage 2S albumin"/>
    <property type="match status" value="1"/>
</dbReference>
<evidence type="ECO:0000256" key="3">
    <source>
        <dbReference type="ARBA" id="ARBA00022475"/>
    </source>
</evidence>
<accession>A0AAV8TN63</accession>
<evidence type="ECO:0000256" key="6">
    <source>
        <dbReference type="ARBA" id="ARBA00023157"/>
    </source>
</evidence>
<keyword evidence="4" id="KW-0336">GPI-anchor</keyword>
<dbReference type="InterPro" id="IPR016140">
    <property type="entry name" value="Bifunc_inhib/LTP/seed_store"/>
</dbReference>
<comment type="similarity">
    <text evidence="2">Belongs to the plant LTP family.</text>
</comment>
<keyword evidence="6" id="KW-1015">Disulfide bond</keyword>
<comment type="subcellular location">
    <subcellularLocation>
        <location evidence="1">Cell membrane</location>
        <topology evidence="1">Lipid-anchor</topology>
        <topology evidence="1">GPI-anchor</topology>
    </subcellularLocation>
</comment>
<dbReference type="AlphaFoldDB" id="A0AAV8TN63"/>
<keyword evidence="4" id="KW-0472">Membrane</keyword>
<name>A0AAV8TN63_9ROSI</name>
<dbReference type="CDD" id="cd00010">
    <property type="entry name" value="AAI_LTSS"/>
    <property type="match status" value="1"/>
</dbReference>
<dbReference type="InterPro" id="IPR036312">
    <property type="entry name" value="Bifun_inhib/LTP/seed_sf"/>
</dbReference>
<evidence type="ECO:0000256" key="8">
    <source>
        <dbReference type="ARBA" id="ARBA00023288"/>
    </source>
</evidence>
<keyword evidence="7" id="KW-0325">Glycoprotein</keyword>
<dbReference type="GO" id="GO:0008289">
    <property type="term" value="F:lipid binding"/>
    <property type="evidence" value="ECO:0007669"/>
    <property type="project" value="InterPro"/>
</dbReference>
<dbReference type="Proteomes" id="UP001159364">
    <property type="component" value="Linkage Group LG04"/>
</dbReference>
<proteinExistence type="inferred from homology"/>
<dbReference type="SMART" id="SM00499">
    <property type="entry name" value="AAI"/>
    <property type="match status" value="1"/>
</dbReference>
<evidence type="ECO:0000256" key="4">
    <source>
        <dbReference type="ARBA" id="ARBA00022622"/>
    </source>
</evidence>
<evidence type="ECO:0000256" key="1">
    <source>
        <dbReference type="ARBA" id="ARBA00004609"/>
    </source>
</evidence>
<evidence type="ECO:0000259" key="11">
    <source>
        <dbReference type="SMART" id="SM00499"/>
    </source>
</evidence>
<feature type="region of interest" description="Disordered" evidence="9">
    <location>
        <begin position="119"/>
        <end position="141"/>
    </location>
</feature>
<keyword evidence="3" id="KW-1003">Cell membrane</keyword>
<dbReference type="FunFam" id="1.10.110.10:FF:000001">
    <property type="entry name" value="Bifunctional inhibitor/lipid-transfer protein/seed storage 2S albumin superfamily protein"/>
    <property type="match status" value="1"/>
</dbReference>
<evidence type="ECO:0000313" key="12">
    <source>
        <dbReference type="EMBL" id="KAJ8768366.1"/>
    </source>
</evidence>
<dbReference type="Gene3D" id="1.10.110.10">
    <property type="entry name" value="Plant lipid-transfer and hydrophobic proteins"/>
    <property type="match status" value="1"/>
</dbReference>
<evidence type="ECO:0000313" key="13">
    <source>
        <dbReference type="Proteomes" id="UP001159364"/>
    </source>
</evidence>
<dbReference type="InterPro" id="IPR043325">
    <property type="entry name" value="LTSS"/>
</dbReference>
<comment type="caution">
    <text evidence="12">The sequence shown here is derived from an EMBL/GenBank/DDBJ whole genome shotgun (WGS) entry which is preliminary data.</text>
</comment>
<reference evidence="12 13" key="1">
    <citation type="submission" date="2021-09" db="EMBL/GenBank/DDBJ databases">
        <title>Genomic insights and catalytic innovation underlie evolution of tropane alkaloids biosynthesis.</title>
        <authorList>
            <person name="Wang Y.-J."/>
            <person name="Tian T."/>
            <person name="Huang J.-P."/>
            <person name="Huang S.-X."/>
        </authorList>
    </citation>
    <scope>NUCLEOTIDE SEQUENCE [LARGE SCALE GENOMIC DNA]</scope>
    <source>
        <strain evidence="12">KIB-2018</strain>
        <tissue evidence="12">Leaf</tissue>
    </source>
</reference>